<evidence type="ECO:0000313" key="2">
    <source>
        <dbReference type="Proteomes" id="UP001516464"/>
    </source>
</evidence>
<name>A0ABQ7HY46_9MICR</name>
<reference evidence="1 2" key="1">
    <citation type="submission" date="2019-01" db="EMBL/GenBank/DDBJ databases">
        <title>Genomes sequencing and comparative genomics of infectious freshwater microsporidia, Cucumispora dikerogammari and Thelohania contejeani.</title>
        <authorList>
            <person name="Cormier A."/>
            <person name="Giraud I."/>
            <person name="Wattier R."/>
            <person name="Teixeira M."/>
            <person name="Grandjean F."/>
            <person name="Rigaud T."/>
            <person name="Cordaux R."/>
        </authorList>
    </citation>
    <scope>NUCLEOTIDE SEQUENCE [LARGE SCALE GENOMIC DNA]</scope>
    <source>
        <strain evidence="1">T1</strain>
        <tissue evidence="1">Spores</tissue>
    </source>
</reference>
<sequence>MISLRCVTHSNLNTHSKGYRKQNKIINEKNNALKAKDKNKFSGKILRRIKNIKMIILRLRKLYYWTRVMVCLKESGKIYFENIEIMLNAKSIDMKINILNI</sequence>
<dbReference type="EMBL" id="SBIQ01000130">
    <property type="protein sequence ID" value="KAF7683097.1"/>
    <property type="molecule type" value="Genomic_DNA"/>
</dbReference>
<dbReference type="Proteomes" id="UP001516464">
    <property type="component" value="Unassembled WGS sequence"/>
</dbReference>
<evidence type="ECO:0000313" key="1">
    <source>
        <dbReference type="EMBL" id="KAF7683097.1"/>
    </source>
</evidence>
<protein>
    <submittedName>
        <fullName evidence="1">Uncharacterized protein</fullName>
    </submittedName>
</protein>
<comment type="caution">
    <text evidence="1">The sequence shown here is derived from an EMBL/GenBank/DDBJ whole genome shotgun (WGS) entry which is preliminary data.</text>
</comment>
<accession>A0ABQ7HY46</accession>
<proteinExistence type="predicted"/>
<organism evidence="1 2">
    <name type="scientific">Astathelohania contejeani</name>
    <dbReference type="NCBI Taxonomy" id="164912"/>
    <lineage>
        <taxon>Eukaryota</taxon>
        <taxon>Fungi</taxon>
        <taxon>Fungi incertae sedis</taxon>
        <taxon>Microsporidia</taxon>
        <taxon>Astathelohaniidae</taxon>
        <taxon>Astathelohania</taxon>
    </lineage>
</organism>
<gene>
    <name evidence="1" type="ORF">TCON_1689</name>
</gene>
<keyword evidence="2" id="KW-1185">Reference proteome</keyword>